<keyword evidence="1" id="KW-0472">Membrane</keyword>
<evidence type="ECO:0000313" key="3">
    <source>
        <dbReference type="Proteomes" id="UP000375525"/>
    </source>
</evidence>
<feature type="transmembrane region" description="Helical" evidence="1">
    <location>
        <begin position="175"/>
        <end position="196"/>
    </location>
</feature>
<feature type="transmembrane region" description="Helical" evidence="1">
    <location>
        <begin position="54"/>
        <end position="75"/>
    </location>
</feature>
<dbReference type="Proteomes" id="UP000375525">
    <property type="component" value="Unassembled WGS sequence"/>
</dbReference>
<feature type="transmembrane region" description="Helical" evidence="1">
    <location>
        <begin position="87"/>
        <end position="116"/>
    </location>
</feature>
<accession>A0A5E7PSQ7</accession>
<dbReference type="EMBL" id="CABVIH010000034">
    <property type="protein sequence ID" value="VVP52812.1"/>
    <property type="molecule type" value="Genomic_DNA"/>
</dbReference>
<reference evidence="2 3" key="1">
    <citation type="submission" date="2019-09" db="EMBL/GenBank/DDBJ databases">
        <authorList>
            <person name="Chandra G."/>
            <person name="Truman W A."/>
        </authorList>
    </citation>
    <scope>NUCLEOTIDE SEQUENCE [LARGE SCALE GENOMIC DNA]</scope>
    <source>
        <strain evidence="2">PS880</strain>
    </source>
</reference>
<evidence type="ECO:0000313" key="2">
    <source>
        <dbReference type="EMBL" id="VVP52812.1"/>
    </source>
</evidence>
<gene>
    <name evidence="2" type="ORF">PS880_05465</name>
</gene>
<name>A0A5E7PSQ7_PSEFL</name>
<proteinExistence type="predicted"/>
<protein>
    <submittedName>
        <fullName evidence="2">Uncharacterized protein</fullName>
    </submittedName>
</protein>
<sequence length="262" mass="29063">MKERRKIESFVFNKNQRSQGSIVTDETISVLETLNKCRPPKVGLSSVERQSQVVVKWCLAVALVVLIVSAGFALFHEDKPASISTDVFVQVLAIVSMLLALCAWVVPMFTSLLLAFRWNELSLDSLCADIRYEQMLADRLAHYEPAALKSARFWLERKATRTGLGTARYFGERTAVIGLLATAYSLVGEFGGLDGFTWVSQTIFSVFPVDKLGDAILLSIGVLLLAMSIGTLMLEHLAARFKYQIEILDLVGGVEMVHRDIC</sequence>
<evidence type="ECO:0000256" key="1">
    <source>
        <dbReference type="SAM" id="Phobius"/>
    </source>
</evidence>
<feature type="transmembrane region" description="Helical" evidence="1">
    <location>
        <begin position="216"/>
        <end position="234"/>
    </location>
</feature>
<dbReference type="AlphaFoldDB" id="A0A5E7PSQ7"/>
<keyword evidence="1" id="KW-0812">Transmembrane</keyword>
<organism evidence="2 3">
    <name type="scientific">Pseudomonas fluorescens</name>
    <dbReference type="NCBI Taxonomy" id="294"/>
    <lineage>
        <taxon>Bacteria</taxon>
        <taxon>Pseudomonadati</taxon>
        <taxon>Pseudomonadota</taxon>
        <taxon>Gammaproteobacteria</taxon>
        <taxon>Pseudomonadales</taxon>
        <taxon>Pseudomonadaceae</taxon>
        <taxon>Pseudomonas</taxon>
    </lineage>
</organism>
<keyword evidence="1" id="KW-1133">Transmembrane helix</keyword>